<dbReference type="PIRSF" id="PIRSF000239">
    <property type="entry name" value="AHPC"/>
    <property type="match status" value="1"/>
</dbReference>
<evidence type="ECO:0000313" key="14">
    <source>
        <dbReference type="Proteomes" id="UP000632222"/>
    </source>
</evidence>
<evidence type="ECO:0000256" key="9">
    <source>
        <dbReference type="ARBA" id="ARBA00032824"/>
    </source>
</evidence>
<evidence type="ECO:0000256" key="1">
    <source>
        <dbReference type="ARBA" id="ARBA00003330"/>
    </source>
</evidence>
<evidence type="ECO:0000256" key="4">
    <source>
        <dbReference type="ARBA" id="ARBA00022559"/>
    </source>
</evidence>
<comment type="subunit">
    <text evidence="2">Monomer.</text>
</comment>
<evidence type="ECO:0000256" key="2">
    <source>
        <dbReference type="ARBA" id="ARBA00011245"/>
    </source>
</evidence>
<dbReference type="PROSITE" id="PS51352">
    <property type="entry name" value="THIOREDOXIN_2"/>
    <property type="match status" value="1"/>
</dbReference>
<dbReference type="InterPro" id="IPR036249">
    <property type="entry name" value="Thioredoxin-like_sf"/>
</dbReference>
<keyword evidence="4" id="KW-0575">Peroxidase</keyword>
<comment type="catalytic activity">
    <reaction evidence="11">
        <text>a hydroperoxide + [thioredoxin]-dithiol = an alcohol + [thioredoxin]-disulfide + H2O</text>
        <dbReference type="Rhea" id="RHEA:62620"/>
        <dbReference type="Rhea" id="RHEA-COMP:10698"/>
        <dbReference type="Rhea" id="RHEA-COMP:10700"/>
        <dbReference type="ChEBI" id="CHEBI:15377"/>
        <dbReference type="ChEBI" id="CHEBI:29950"/>
        <dbReference type="ChEBI" id="CHEBI:30879"/>
        <dbReference type="ChEBI" id="CHEBI:35924"/>
        <dbReference type="ChEBI" id="CHEBI:50058"/>
        <dbReference type="EC" id="1.11.1.24"/>
    </reaction>
</comment>
<evidence type="ECO:0000256" key="7">
    <source>
        <dbReference type="ARBA" id="ARBA00023157"/>
    </source>
</evidence>
<dbReference type="SUPFAM" id="SSF52833">
    <property type="entry name" value="Thioredoxin-like"/>
    <property type="match status" value="1"/>
</dbReference>
<keyword evidence="5" id="KW-0049">Antioxidant</keyword>
<dbReference type="CDD" id="cd03017">
    <property type="entry name" value="PRX_BCP"/>
    <property type="match status" value="1"/>
</dbReference>
<dbReference type="InterPro" id="IPR024706">
    <property type="entry name" value="Peroxiredoxin_AhpC-typ"/>
</dbReference>
<accession>A0ABQ2D0G3</accession>
<keyword evidence="6" id="KW-0560">Oxidoreductase</keyword>
<proteinExistence type="inferred from homology"/>
<evidence type="ECO:0000259" key="12">
    <source>
        <dbReference type="PROSITE" id="PS51352"/>
    </source>
</evidence>
<keyword evidence="7" id="KW-1015">Disulfide bond</keyword>
<keyword evidence="14" id="KW-1185">Reference proteome</keyword>
<feature type="domain" description="Thioredoxin" evidence="12">
    <location>
        <begin position="4"/>
        <end position="156"/>
    </location>
</feature>
<comment type="similarity">
    <text evidence="10">Belongs to the peroxiredoxin family. BCP/PrxQ subfamily.</text>
</comment>
<comment type="function">
    <text evidence="1">Thiol-specific peroxidase that catalyzes the reduction of hydrogen peroxide and organic hydroperoxides to water and alcohols, respectively. Plays a role in cell protection against oxidative stress by detoxifying peroxides and as sensor of hydrogen peroxide-mediated signaling events.</text>
</comment>
<reference evidence="14" key="1">
    <citation type="journal article" date="2019" name="Int. J. Syst. Evol. Microbiol.">
        <title>The Global Catalogue of Microorganisms (GCM) 10K type strain sequencing project: providing services to taxonomists for standard genome sequencing and annotation.</title>
        <authorList>
            <consortium name="The Broad Institute Genomics Platform"/>
            <consortium name="The Broad Institute Genome Sequencing Center for Infectious Disease"/>
            <person name="Wu L."/>
            <person name="Ma J."/>
        </authorList>
    </citation>
    <scope>NUCLEOTIDE SEQUENCE [LARGE SCALE GENOMIC DNA]</scope>
    <source>
        <strain evidence="14">JCM 14370</strain>
    </source>
</reference>
<name>A0ABQ2D0G3_9DEIO</name>
<dbReference type="Proteomes" id="UP000632222">
    <property type="component" value="Unassembled WGS sequence"/>
</dbReference>
<dbReference type="EMBL" id="BMOD01000005">
    <property type="protein sequence ID" value="GGJ32294.1"/>
    <property type="molecule type" value="Genomic_DNA"/>
</dbReference>
<organism evidence="13 14">
    <name type="scientific">Deinococcus roseus</name>
    <dbReference type="NCBI Taxonomy" id="392414"/>
    <lineage>
        <taxon>Bacteria</taxon>
        <taxon>Thermotogati</taxon>
        <taxon>Deinococcota</taxon>
        <taxon>Deinococci</taxon>
        <taxon>Deinococcales</taxon>
        <taxon>Deinococcaceae</taxon>
        <taxon>Deinococcus</taxon>
    </lineage>
</organism>
<sequence length="160" mass="18015">MTKLEAQQQMPDFELQDQNGTTHRLADYRGRHVVLYVYPKDDTPGCTQEACDFRDSLELKQLGAQVLGLSKDDQDSHAAFAEKFSLPFPLLSDLTGDYINEIGAWGPKNNYGKITEGIKRTTFVIDPEGKIVKAWYMVKVEGHTEAVLKAIRADLEKRPA</sequence>
<dbReference type="InterPro" id="IPR013766">
    <property type="entry name" value="Thioredoxin_domain"/>
</dbReference>
<keyword evidence="8" id="KW-0676">Redox-active center</keyword>
<evidence type="ECO:0000256" key="5">
    <source>
        <dbReference type="ARBA" id="ARBA00022862"/>
    </source>
</evidence>
<dbReference type="Pfam" id="PF00578">
    <property type="entry name" value="AhpC-TSA"/>
    <property type="match status" value="1"/>
</dbReference>
<evidence type="ECO:0000256" key="8">
    <source>
        <dbReference type="ARBA" id="ARBA00023284"/>
    </source>
</evidence>
<dbReference type="RefSeq" id="WP_308425002.1">
    <property type="nucleotide sequence ID" value="NZ_BMOD01000005.1"/>
</dbReference>
<comment type="caution">
    <text evidence="13">The sequence shown here is derived from an EMBL/GenBank/DDBJ whole genome shotgun (WGS) entry which is preliminary data.</text>
</comment>
<evidence type="ECO:0000313" key="13">
    <source>
        <dbReference type="EMBL" id="GGJ32294.1"/>
    </source>
</evidence>
<dbReference type="Gene3D" id="3.40.30.10">
    <property type="entry name" value="Glutaredoxin"/>
    <property type="match status" value="1"/>
</dbReference>
<dbReference type="InterPro" id="IPR000866">
    <property type="entry name" value="AhpC/TSA"/>
</dbReference>
<dbReference type="EC" id="1.11.1.24" evidence="3"/>
<dbReference type="PANTHER" id="PTHR42801:SF4">
    <property type="entry name" value="AHPC_TSA FAMILY PROTEIN"/>
    <property type="match status" value="1"/>
</dbReference>
<evidence type="ECO:0000256" key="11">
    <source>
        <dbReference type="ARBA" id="ARBA00049091"/>
    </source>
</evidence>
<evidence type="ECO:0000256" key="3">
    <source>
        <dbReference type="ARBA" id="ARBA00013017"/>
    </source>
</evidence>
<evidence type="ECO:0000256" key="10">
    <source>
        <dbReference type="ARBA" id="ARBA00038489"/>
    </source>
</evidence>
<dbReference type="InterPro" id="IPR050924">
    <property type="entry name" value="Peroxiredoxin_BCP/PrxQ"/>
</dbReference>
<evidence type="ECO:0000256" key="6">
    <source>
        <dbReference type="ARBA" id="ARBA00023002"/>
    </source>
</evidence>
<gene>
    <name evidence="13" type="ORF">GCM10008938_18160</name>
</gene>
<dbReference type="PANTHER" id="PTHR42801">
    <property type="entry name" value="THIOREDOXIN-DEPENDENT PEROXIDE REDUCTASE"/>
    <property type="match status" value="1"/>
</dbReference>
<protein>
    <recommendedName>
        <fullName evidence="3">thioredoxin-dependent peroxiredoxin</fullName>
        <ecNumber evidence="3">1.11.1.24</ecNumber>
    </recommendedName>
    <alternativeName>
        <fullName evidence="9">Thioredoxin peroxidase</fullName>
    </alternativeName>
</protein>